<dbReference type="NCBIfam" id="NF040521">
    <property type="entry name" value="C45_proenzyme"/>
    <property type="match status" value="1"/>
</dbReference>
<accession>A0A6P1T1L9</accession>
<dbReference type="InterPro" id="IPR047794">
    <property type="entry name" value="C45_proenzyme-like"/>
</dbReference>
<proteinExistence type="predicted"/>
<reference evidence="2 3" key="1">
    <citation type="submission" date="2019-12" db="EMBL/GenBank/DDBJ databases">
        <title>Complete genome sequence of Algicella marina strain 9Alg 56(T) isolated from the red alga Tichocarpus crinitus.</title>
        <authorList>
            <person name="Kim S.-G."/>
            <person name="Nedashkovskaya O.I."/>
        </authorList>
    </citation>
    <scope>NUCLEOTIDE SEQUENCE [LARGE SCALE GENOMIC DNA]</scope>
    <source>
        <strain evidence="2 3">9Alg 56</strain>
    </source>
</reference>
<dbReference type="InterPro" id="IPR005079">
    <property type="entry name" value="Peptidase_C45_hydrolase"/>
</dbReference>
<name>A0A6P1T1L9_9RHOB</name>
<evidence type="ECO:0000313" key="2">
    <source>
        <dbReference type="EMBL" id="QHQ35179.1"/>
    </source>
</evidence>
<keyword evidence="3" id="KW-1185">Reference proteome</keyword>
<evidence type="ECO:0000259" key="1">
    <source>
        <dbReference type="Pfam" id="PF03417"/>
    </source>
</evidence>
<gene>
    <name evidence="2" type="ORF">GO499_08190</name>
</gene>
<dbReference type="Proteomes" id="UP000464495">
    <property type="component" value="Chromosome"/>
</dbReference>
<dbReference type="KEGG" id="amaq:GO499_08190"/>
<evidence type="ECO:0000313" key="3">
    <source>
        <dbReference type="Proteomes" id="UP000464495"/>
    </source>
</evidence>
<protein>
    <recommendedName>
        <fullName evidence="1">Peptidase C45 hydrolase domain-containing protein</fullName>
    </recommendedName>
</protein>
<dbReference type="Pfam" id="PF03417">
    <property type="entry name" value="AAT"/>
    <property type="match status" value="1"/>
</dbReference>
<dbReference type="EMBL" id="CP046620">
    <property type="protein sequence ID" value="QHQ35179.1"/>
    <property type="molecule type" value="Genomic_DNA"/>
</dbReference>
<feature type="domain" description="Peptidase C45 hydrolase" evidence="1">
    <location>
        <begin position="98"/>
        <end position="304"/>
    </location>
</feature>
<dbReference type="RefSeq" id="WP_161861744.1">
    <property type="nucleotide sequence ID" value="NZ_CP046620.1"/>
</dbReference>
<dbReference type="Gene3D" id="3.60.60.10">
    <property type="entry name" value="Penicillin V Acylase, Chain A"/>
    <property type="match status" value="1"/>
</dbReference>
<dbReference type="SUPFAM" id="SSF56235">
    <property type="entry name" value="N-terminal nucleophile aminohydrolases (Ntn hydrolases)"/>
    <property type="match status" value="1"/>
</dbReference>
<organism evidence="2 3">
    <name type="scientific">Algicella marina</name>
    <dbReference type="NCBI Taxonomy" id="2683284"/>
    <lineage>
        <taxon>Bacteria</taxon>
        <taxon>Pseudomonadati</taxon>
        <taxon>Pseudomonadota</taxon>
        <taxon>Alphaproteobacteria</taxon>
        <taxon>Rhodobacterales</taxon>
        <taxon>Paracoccaceae</taxon>
        <taxon>Algicella</taxon>
    </lineage>
</organism>
<dbReference type="InterPro" id="IPR029055">
    <property type="entry name" value="Ntn_hydrolases_N"/>
</dbReference>
<sequence>MELHWRAVGEDEPGPKWAGLFAEYWPDYQRWWLQEGEAARPTYWQGRQALTTHMPEIVPLYDRLCELAGGTDLASRFLSFHCPPPYMSACSQAIWPGKEPVLVRNYDYDAKAFDSLVLRTGWQGRNVIGTSDGLWGLVDGMNDAGLAVSLTFGGRRVVGDGFGVPLILRYVLQTCETAEEAGAVLARVPTHMSYNVTVLDAQRHYLTAMMAPDRPASITHAAVATNHQEKVEWSSHARFTATVERERFLLQRLTLHVEPEEKFIGAFLKPPLYSSAFDQGFGTLFTAVYRPRLGEMELRWPKAKWAMRLDDFRDDTRVIYTPEAAGARLPG</sequence>
<dbReference type="AlphaFoldDB" id="A0A6P1T1L9"/>